<name>A0A915EUP0_9BILA</name>
<dbReference type="Proteomes" id="UP000887574">
    <property type="component" value="Unplaced"/>
</dbReference>
<proteinExistence type="inferred from homology"/>
<dbReference type="Pfam" id="PF02902">
    <property type="entry name" value="Peptidase_C48"/>
    <property type="match status" value="1"/>
</dbReference>
<dbReference type="SUPFAM" id="SSF54001">
    <property type="entry name" value="Cysteine proteinases"/>
    <property type="match status" value="1"/>
</dbReference>
<dbReference type="InterPro" id="IPR003653">
    <property type="entry name" value="Peptidase_C48_C"/>
</dbReference>
<feature type="domain" description="Ubiquitin-like protease family profile" evidence="4">
    <location>
        <begin position="31"/>
        <end position="74"/>
    </location>
</feature>
<evidence type="ECO:0000256" key="2">
    <source>
        <dbReference type="ARBA" id="ARBA00022670"/>
    </source>
</evidence>
<evidence type="ECO:0000256" key="1">
    <source>
        <dbReference type="ARBA" id="ARBA00005234"/>
    </source>
</evidence>
<reference evidence="6" key="1">
    <citation type="submission" date="2022-11" db="UniProtKB">
        <authorList>
            <consortium name="WormBaseParasite"/>
        </authorList>
    </citation>
    <scope>IDENTIFICATION</scope>
</reference>
<evidence type="ECO:0000313" key="6">
    <source>
        <dbReference type="WBParaSite" id="jg9710"/>
    </source>
</evidence>
<comment type="similarity">
    <text evidence="1">Belongs to the peptidase C48 family.</text>
</comment>
<keyword evidence="3" id="KW-0378">Hydrolase</keyword>
<evidence type="ECO:0000313" key="5">
    <source>
        <dbReference type="Proteomes" id="UP000887574"/>
    </source>
</evidence>
<evidence type="ECO:0000259" key="4">
    <source>
        <dbReference type="Pfam" id="PF02902"/>
    </source>
</evidence>
<sequence>MVLASTDGPSEEEQSLLQTAPNKFISTALDVDIPKQQNGLDCGVLVCKFAECVSRGGQMEFTQPQIAVIRKKIAE</sequence>
<keyword evidence="2" id="KW-0645">Protease</keyword>
<dbReference type="AlphaFoldDB" id="A0A915EUP0"/>
<dbReference type="GO" id="GO:0006508">
    <property type="term" value="P:proteolysis"/>
    <property type="evidence" value="ECO:0007669"/>
    <property type="project" value="UniProtKB-KW"/>
</dbReference>
<evidence type="ECO:0000256" key="3">
    <source>
        <dbReference type="ARBA" id="ARBA00022801"/>
    </source>
</evidence>
<dbReference type="GO" id="GO:0008234">
    <property type="term" value="F:cysteine-type peptidase activity"/>
    <property type="evidence" value="ECO:0007669"/>
    <property type="project" value="InterPro"/>
</dbReference>
<accession>A0A915EUP0</accession>
<keyword evidence="5" id="KW-1185">Reference proteome</keyword>
<organism evidence="5 6">
    <name type="scientific">Ditylenchus dipsaci</name>
    <dbReference type="NCBI Taxonomy" id="166011"/>
    <lineage>
        <taxon>Eukaryota</taxon>
        <taxon>Metazoa</taxon>
        <taxon>Ecdysozoa</taxon>
        <taxon>Nematoda</taxon>
        <taxon>Chromadorea</taxon>
        <taxon>Rhabditida</taxon>
        <taxon>Tylenchina</taxon>
        <taxon>Tylenchomorpha</taxon>
        <taxon>Sphaerularioidea</taxon>
        <taxon>Anguinidae</taxon>
        <taxon>Anguininae</taxon>
        <taxon>Ditylenchus</taxon>
    </lineage>
</organism>
<dbReference type="WBParaSite" id="jg9710">
    <property type="protein sequence ID" value="jg9710"/>
    <property type="gene ID" value="jg9710"/>
</dbReference>
<protein>
    <submittedName>
        <fullName evidence="6">Ubiquitin-like protease family profile domain-containing protein</fullName>
    </submittedName>
</protein>
<dbReference type="Gene3D" id="3.40.395.10">
    <property type="entry name" value="Adenoviral Proteinase, Chain A"/>
    <property type="match status" value="1"/>
</dbReference>
<dbReference type="InterPro" id="IPR038765">
    <property type="entry name" value="Papain-like_cys_pep_sf"/>
</dbReference>